<evidence type="ECO:0000256" key="6">
    <source>
        <dbReference type="ARBA" id="ARBA00022679"/>
    </source>
</evidence>
<dbReference type="RefSeq" id="WP_084111842.1">
    <property type="nucleotide sequence ID" value="NZ_CP017675.1"/>
</dbReference>
<dbReference type="SMART" id="SM00387">
    <property type="entry name" value="HATPase_c"/>
    <property type="match status" value="1"/>
</dbReference>
<dbReference type="NCBIfam" id="TIGR00229">
    <property type="entry name" value="sensory_box"/>
    <property type="match status" value="1"/>
</dbReference>
<keyword evidence="8 24" id="KW-0418">Kinase</keyword>
<comment type="catalytic activity">
    <reaction evidence="1">
        <text>ATP + protein L-histidine = ADP + protein N-phospho-L-histidine.</text>
        <dbReference type="EC" id="2.7.13.3"/>
    </reaction>
</comment>
<dbReference type="SMART" id="SM00448">
    <property type="entry name" value="REC"/>
    <property type="match status" value="2"/>
</dbReference>
<feature type="modified residue" description="4-aspartylphosphate" evidence="17">
    <location>
        <position position="828"/>
    </location>
</feature>
<dbReference type="InterPro" id="IPR011006">
    <property type="entry name" value="CheY-like_superfamily"/>
</dbReference>
<evidence type="ECO:0000256" key="15">
    <source>
        <dbReference type="ARBA" id="ARBA00023306"/>
    </source>
</evidence>
<dbReference type="CDD" id="cd00082">
    <property type="entry name" value="HisKA"/>
    <property type="match status" value="1"/>
</dbReference>
<dbReference type="Pfam" id="PF11845">
    <property type="entry name" value="Tll0287-like"/>
    <property type="match status" value="1"/>
</dbReference>
<keyword evidence="6" id="KW-0808">Transferase</keyword>
<dbReference type="InterPro" id="IPR004358">
    <property type="entry name" value="Sig_transdc_His_kin-like_C"/>
</dbReference>
<dbReference type="InterPro" id="IPR005467">
    <property type="entry name" value="His_kinase_dom"/>
</dbReference>
<dbReference type="SUPFAM" id="SSF52172">
    <property type="entry name" value="CheY-like"/>
    <property type="match status" value="2"/>
</dbReference>
<dbReference type="GO" id="GO:0005524">
    <property type="term" value="F:ATP binding"/>
    <property type="evidence" value="ECO:0007669"/>
    <property type="project" value="UniProtKB-KW"/>
</dbReference>
<dbReference type="PROSITE" id="PS50885">
    <property type="entry name" value="HAMP"/>
    <property type="match status" value="1"/>
</dbReference>
<dbReference type="SMART" id="SM00388">
    <property type="entry name" value="HisKA"/>
    <property type="match status" value="1"/>
</dbReference>
<dbReference type="PRINTS" id="PR00344">
    <property type="entry name" value="BCTRLSENSOR"/>
</dbReference>
<keyword evidence="15" id="KW-0131">Cell cycle</keyword>
<dbReference type="GO" id="GO:0005886">
    <property type="term" value="C:plasma membrane"/>
    <property type="evidence" value="ECO:0007669"/>
    <property type="project" value="TreeGrafter"/>
</dbReference>
<comment type="similarity">
    <text evidence="3">In the N-terminal section; belongs to the phytochrome family.</text>
</comment>
<proteinExistence type="inferred from homology"/>
<keyword evidence="12" id="KW-0238">DNA-binding</keyword>
<feature type="domain" description="Response regulatory" evidence="21">
    <location>
        <begin position="661"/>
        <end position="774"/>
    </location>
</feature>
<keyword evidence="19" id="KW-0812">Transmembrane</keyword>
<keyword evidence="19" id="KW-1133">Transmembrane helix</keyword>
<dbReference type="InterPro" id="IPR003661">
    <property type="entry name" value="HisK_dim/P_dom"/>
</dbReference>
<dbReference type="OrthoDB" id="502671at2"/>
<evidence type="ECO:0000256" key="12">
    <source>
        <dbReference type="ARBA" id="ARBA00023125"/>
    </source>
</evidence>
<evidence type="ECO:0000256" key="17">
    <source>
        <dbReference type="PROSITE-ProRule" id="PRU00169"/>
    </source>
</evidence>
<dbReference type="Gene3D" id="1.10.287.130">
    <property type="match status" value="1"/>
</dbReference>
<dbReference type="InterPro" id="IPR036097">
    <property type="entry name" value="HisK_dim/P_sf"/>
</dbReference>
<feature type="domain" description="Response regulatory" evidence="21">
    <location>
        <begin position="779"/>
        <end position="896"/>
    </location>
</feature>
<dbReference type="Gene3D" id="6.10.340.10">
    <property type="match status" value="1"/>
</dbReference>
<dbReference type="Gene3D" id="3.40.50.2300">
    <property type="match status" value="2"/>
</dbReference>
<dbReference type="GO" id="GO:0009927">
    <property type="term" value="F:histidine phosphotransfer kinase activity"/>
    <property type="evidence" value="ECO:0007669"/>
    <property type="project" value="TreeGrafter"/>
</dbReference>
<dbReference type="FunFam" id="3.30.565.10:FF:000010">
    <property type="entry name" value="Sensor histidine kinase RcsC"/>
    <property type="match status" value="1"/>
</dbReference>
<dbReference type="Pfam" id="PF00072">
    <property type="entry name" value="Response_reg"/>
    <property type="match status" value="2"/>
</dbReference>
<keyword evidence="18" id="KW-0175">Coiled coil</keyword>
<evidence type="ECO:0000256" key="18">
    <source>
        <dbReference type="SAM" id="Coils"/>
    </source>
</evidence>
<evidence type="ECO:0000256" key="9">
    <source>
        <dbReference type="ARBA" id="ARBA00022840"/>
    </source>
</evidence>
<dbReference type="SUPFAM" id="SSF55785">
    <property type="entry name" value="PYP-like sensor domain (PAS domain)"/>
    <property type="match status" value="1"/>
</dbReference>
<dbReference type="CDD" id="cd06225">
    <property type="entry name" value="HAMP"/>
    <property type="match status" value="1"/>
</dbReference>
<dbReference type="CDD" id="cd00130">
    <property type="entry name" value="PAS"/>
    <property type="match status" value="1"/>
</dbReference>
<evidence type="ECO:0000256" key="1">
    <source>
        <dbReference type="ARBA" id="ARBA00000085"/>
    </source>
</evidence>
<feature type="coiled-coil region" evidence="18">
    <location>
        <begin position="391"/>
        <end position="418"/>
    </location>
</feature>
<dbReference type="SMART" id="SM00091">
    <property type="entry name" value="PAS"/>
    <property type="match status" value="1"/>
</dbReference>
<dbReference type="EC" id="2.7.13.3" evidence="4"/>
<keyword evidence="14" id="KW-0804">Transcription</keyword>
<dbReference type="InterPro" id="IPR035965">
    <property type="entry name" value="PAS-like_dom_sf"/>
</dbReference>
<dbReference type="FunFam" id="3.40.50.2300:FF:000001">
    <property type="entry name" value="DNA-binding response regulator PhoB"/>
    <property type="match status" value="1"/>
</dbReference>
<dbReference type="Proteomes" id="UP000180235">
    <property type="component" value="Chromosome"/>
</dbReference>
<evidence type="ECO:0000256" key="13">
    <source>
        <dbReference type="ARBA" id="ARBA00023136"/>
    </source>
</evidence>
<dbReference type="InterPro" id="IPR003660">
    <property type="entry name" value="HAMP_dom"/>
</dbReference>
<keyword evidence="11" id="KW-0805">Transcription regulation</keyword>
<dbReference type="PROSITE" id="PS50109">
    <property type="entry name" value="HIS_KIN"/>
    <property type="match status" value="1"/>
</dbReference>
<name>A0A1J0AGW0_9CYAN</name>
<keyword evidence="5 17" id="KW-0597">Phosphoprotein</keyword>
<keyword evidence="10" id="KW-0902">Two-component regulatory system</keyword>
<dbReference type="SUPFAM" id="SSF55874">
    <property type="entry name" value="ATPase domain of HSP90 chaperone/DNA topoisomerase II/histidine kinase"/>
    <property type="match status" value="1"/>
</dbReference>
<evidence type="ECO:0000256" key="5">
    <source>
        <dbReference type="ARBA" id="ARBA00022553"/>
    </source>
</evidence>
<keyword evidence="13 19" id="KW-0472">Membrane</keyword>
<feature type="transmembrane region" description="Helical" evidence="19">
    <location>
        <begin position="182"/>
        <end position="205"/>
    </location>
</feature>
<dbReference type="Gene3D" id="3.30.565.10">
    <property type="entry name" value="Histidine kinase-like ATPase, C-terminal domain"/>
    <property type="match status" value="1"/>
</dbReference>
<dbReference type="PANTHER" id="PTHR43047">
    <property type="entry name" value="TWO-COMPONENT HISTIDINE PROTEIN KINASE"/>
    <property type="match status" value="1"/>
</dbReference>
<dbReference type="AlphaFoldDB" id="A0A1J0AGW0"/>
<protein>
    <recommendedName>
        <fullName evidence="16">Circadian input-output histidine kinase CikA</fullName>
        <ecNumber evidence="4">2.7.13.3</ecNumber>
    </recommendedName>
</protein>
<evidence type="ECO:0000259" key="23">
    <source>
        <dbReference type="PROSITE" id="PS50885"/>
    </source>
</evidence>
<dbReference type="Gene3D" id="3.30.450.20">
    <property type="entry name" value="PAS domain"/>
    <property type="match status" value="1"/>
</dbReference>
<feature type="domain" description="HAMP" evidence="23">
    <location>
        <begin position="207"/>
        <end position="268"/>
    </location>
</feature>
<keyword evidence="9" id="KW-0067">ATP-binding</keyword>
<accession>A0A1J0AGW0</accession>
<dbReference type="Pfam" id="PF00512">
    <property type="entry name" value="HisKA"/>
    <property type="match status" value="1"/>
</dbReference>
<dbReference type="InterPro" id="IPR003594">
    <property type="entry name" value="HATPase_dom"/>
</dbReference>
<dbReference type="PANTHER" id="PTHR43047:SF72">
    <property type="entry name" value="OSMOSENSING HISTIDINE PROTEIN KINASE SLN1"/>
    <property type="match status" value="1"/>
</dbReference>
<evidence type="ECO:0000256" key="4">
    <source>
        <dbReference type="ARBA" id="ARBA00012438"/>
    </source>
</evidence>
<evidence type="ECO:0000256" key="2">
    <source>
        <dbReference type="ARBA" id="ARBA00004370"/>
    </source>
</evidence>
<evidence type="ECO:0000259" key="21">
    <source>
        <dbReference type="PROSITE" id="PS50110"/>
    </source>
</evidence>
<reference evidence="24 25" key="1">
    <citation type="submission" date="2016-10" db="EMBL/GenBank/DDBJ databases">
        <title>Description of Gloeomargarita lithophora gen. nov., sp. nov., a thylakoid-bearing basal-branching cyanobacterium with intracellular carbonates, and proposal for Gloeomargaritales ord. nov.</title>
        <authorList>
            <person name="Moreira D."/>
            <person name="Tavera R."/>
            <person name="Benzerara K."/>
            <person name="Skouri-Panet F."/>
            <person name="Couradeau E."/>
            <person name="Gerard E."/>
            <person name="Loussert C."/>
            <person name="Novelo E."/>
            <person name="Zivanovic Y."/>
            <person name="Lopez-Garcia P."/>
        </authorList>
    </citation>
    <scope>NUCLEOTIDE SEQUENCE [LARGE SCALE GENOMIC DNA]</scope>
    <source>
        <strain evidence="24 25">D10</strain>
    </source>
</reference>
<evidence type="ECO:0000313" key="24">
    <source>
        <dbReference type="EMBL" id="APB35185.1"/>
    </source>
</evidence>
<sequence>MWLFVKLSGLFSAILTLVFVTGIVIAGVGLSTQIQQQAETEIASQAQTLIAMMNGVRTYTSEQINPLFKDQLGKSPQFIPQTVPDYGATEVFKYFQKQAPYQDFRYKEATPNPTNPQDKANEFETGLVNQFRTDPELKELSGFLPTGQVFYTAQPLRVTGEVAAAQIIYLPAQQVFDRSQGLLGAVMLKLVAVFAVVLLILNWLLRQTVIRPISRLVQVMRRLGQDFNPEQAAAVQGELQRLTRQGREPGKLAHSFEQMIQELVARDEGLQQAQAQIQARERYFRALLEHASDMVLILDGEGKIRYSSPSVTSLLGYPPAQLLGQPLWSLVALPQKAQVQAQFAQVGGQPGVSKPQEFAVQHQDQSGRYLEGIFNNLLADQVVRGVIVNLRDITERRYHEEQQRAREAAEQANQAKSQFLANMSHELRTPLNAIIGYSEILQETAEDTNQEEMIPDLEKIRGAGKHLLALINDILDISKIEAGRMDLYLETFAISDLVREVVTTAMPLLHKNQNQLRLDLAADLGFLHTDMTKLRQVLLNLLSNAAKFSERGTVTLTGRRQIQTGADWLVLQVRDTGIGMTPEQMDKLFQAFTQADSSTTRKYGGTGLGLAISRRFCHLMGGEITVESAPGAGTTFTVQLPILNPGAPLGEILPTGTGNRRVLVVDDDPQVGDLLQRFLTKEGFEVVVTTEGARVVSLAREIRPQAITLDVMMPDVSGWSVLAELKADPELCSIPVIILSMVDDQKVGFALGATDYLTKPIDRERLVGILQRYQTQGQRVLVVEDDPDTREMLERVLHKQGWQVQTAANGRLALEALADNPPDVILLDLMMPEVDGFAVVEQLRQNEAWQKIPVIVITAKELTLMERQHLQHSVQQIWQKGQFNLERLLASVRELLLQALQTGQAS</sequence>
<evidence type="ECO:0000256" key="16">
    <source>
        <dbReference type="ARBA" id="ARBA00074306"/>
    </source>
</evidence>
<organism evidence="24 25">
    <name type="scientific">Gloeomargarita lithophora Alchichica-D10</name>
    <dbReference type="NCBI Taxonomy" id="1188229"/>
    <lineage>
        <taxon>Bacteria</taxon>
        <taxon>Bacillati</taxon>
        <taxon>Cyanobacteriota</taxon>
        <taxon>Cyanophyceae</taxon>
        <taxon>Gloeomargaritales</taxon>
        <taxon>Gloeomargaritaceae</taxon>
        <taxon>Gloeomargarita</taxon>
    </lineage>
</organism>
<evidence type="ECO:0000259" key="22">
    <source>
        <dbReference type="PROSITE" id="PS50112"/>
    </source>
</evidence>
<dbReference type="STRING" id="1188229.GlitD10_2841"/>
<evidence type="ECO:0000256" key="11">
    <source>
        <dbReference type="ARBA" id="ARBA00023015"/>
    </source>
</evidence>
<dbReference type="PROSITE" id="PS50112">
    <property type="entry name" value="PAS"/>
    <property type="match status" value="1"/>
</dbReference>
<dbReference type="InterPro" id="IPR000014">
    <property type="entry name" value="PAS"/>
</dbReference>
<evidence type="ECO:0000313" key="25">
    <source>
        <dbReference type="Proteomes" id="UP000180235"/>
    </source>
</evidence>
<dbReference type="GO" id="GO:0000155">
    <property type="term" value="F:phosphorelay sensor kinase activity"/>
    <property type="evidence" value="ECO:0007669"/>
    <property type="project" value="InterPro"/>
</dbReference>
<keyword evidence="7" id="KW-0547">Nucleotide-binding</keyword>
<dbReference type="FunFam" id="1.10.287.130:FF:000038">
    <property type="entry name" value="Sensory transduction histidine kinase"/>
    <property type="match status" value="1"/>
</dbReference>
<dbReference type="GO" id="GO:0003677">
    <property type="term" value="F:DNA binding"/>
    <property type="evidence" value="ECO:0007669"/>
    <property type="project" value="UniProtKB-KW"/>
</dbReference>
<evidence type="ECO:0000259" key="20">
    <source>
        <dbReference type="PROSITE" id="PS50109"/>
    </source>
</evidence>
<keyword evidence="25" id="KW-1185">Reference proteome</keyword>
<gene>
    <name evidence="24" type="ORF">GlitD10_2841</name>
</gene>
<dbReference type="CDD" id="cd16922">
    <property type="entry name" value="HATPase_EvgS-ArcB-TorS-like"/>
    <property type="match status" value="1"/>
</dbReference>
<dbReference type="SUPFAM" id="SSF47384">
    <property type="entry name" value="Homodimeric domain of signal transducing histidine kinase"/>
    <property type="match status" value="1"/>
</dbReference>
<feature type="modified residue" description="4-aspartylphosphate" evidence="17">
    <location>
        <position position="710"/>
    </location>
</feature>
<dbReference type="InterPro" id="IPR013656">
    <property type="entry name" value="PAS_4"/>
</dbReference>
<dbReference type="PROSITE" id="PS50110">
    <property type="entry name" value="RESPONSE_REGULATORY"/>
    <property type="match status" value="2"/>
</dbReference>
<evidence type="ECO:0000256" key="8">
    <source>
        <dbReference type="ARBA" id="ARBA00022777"/>
    </source>
</evidence>
<feature type="domain" description="Histidine kinase" evidence="20">
    <location>
        <begin position="422"/>
        <end position="644"/>
    </location>
</feature>
<dbReference type="CDD" id="cd17574">
    <property type="entry name" value="REC_OmpR"/>
    <property type="match status" value="1"/>
</dbReference>
<evidence type="ECO:0000256" key="3">
    <source>
        <dbReference type="ARBA" id="ARBA00006402"/>
    </source>
</evidence>
<evidence type="ECO:0000256" key="14">
    <source>
        <dbReference type="ARBA" id="ARBA00023163"/>
    </source>
</evidence>
<dbReference type="InterPro" id="IPR021796">
    <property type="entry name" value="Tll0287-like_dom"/>
</dbReference>
<evidence type="ECO:0000256" key="7">
    <source>
        <dbReference type="ARBA" id="ARBA00022741"/>
    </source>
</evidence>
<comment type="subcellular location">
    <subcellularLocation>
        <location evidence="2">Membrane</location>
    </subcellularLocation>
</comment>
<dbReference type="EMBL" id="CP017675">
    <property type="protein sequence ID" value="APB35185.1"/>
    <property type="molecule type" value="Genomic_DNA"/>
</dbReference>
<dbReference type="Pfam" id="PF08448">
    <property type="entry name" value="PAS_4"/>
    <property type="match status" value="1"/>
</dbReference>
<dbReference type="InterPro" id="IPR036890">
    <property type="entry name" value="HATPase_C_sf"/>
</dbReference>
<evidence type="ECO:0000256" key="19">
    <source>
        <dbReference type="SAM" id="Phobius"/>
    </source>
</evidence>
<dbReference type="InterPro" id="IPR001789">
    <property type="entry name" value="Sig_transdc_resp-reg_receiver"/>
</dbReference>
<dbReference type="KEGG" id="glt:GlitD10_2841"/>
<dbReference type="Pfam" id="PF02518">
    <property type="entry name" value="HATPase_c"/>
    <property type="match status" value="1"/>
</dbReference>
<feature type="domain" description="PAS" evidence="22">
    <location>
        <begin position="280"/>
        <end position="325"/>
    </location>
</feature>
<evidence type="ECO:0000256" key="10">
    <source>
        <dbReference type="ARBA" id="ARBA00023012"/>
    </source>
</evidence>